<evidence type="ECO:0000256" key="5">
    <source>
        <dbReference type="ARBA" id="ARBA00022519"/>
    </source>
</evidence>
<evidence type="ECO:0000259" key="11">
    <source>
        <dbReference type="Pfam" id="PF25994"/>
    </source>
</evidence>
<feature type="coiled-coil region" evidence="10">
    <location>
        <begin position="147"/>
        <end position="181"/>
    </location>
</feature>
<name>A0ABX0VXP0_9RHOB</name>
<dbReference type="InterPro" id="IPR010129">
    <property type="entry name" value="T1SS_HlyD"/>
</dbReference>
<keyword evidence="3 9" id="KW-0813">Transport</keyword>
<dbReference type="EMBL" id="JAATOP010000002">
    <property type="protein sequence ID" value="NIY71664.1"/>
    <property type="molecule type" value="Genomic_DNA"/>
</dbReference>
<evidence type="ECO:0000313" key="14">
    <source>
        <dbReference type="Proteomes" id="UP000709466"/>
    </source>
</evidence>
<proteinExistence type="inferred from homology"/>
<evidence type="ECO:0000256" key="10">
    <source>
        <dbReference type="SAM" id="Coils"/>
    </source>
</evidence>
<evidence type="ECO:0000256" key="8">
    <source>
        <dbReference type="ARBA" id="ARBA00023136"/>
    </source>
</evidence>
<evidence type="ECO:0000256" key="1">
    <source>
        <dbReference type="ARBA" id="ARBA00004377"/>
    </source>
</evidence>
<dbReference type="SUPFAM" id="SSF51230">
    <property type="entry name" value="Single hybrid motif"/>
    <property type="match status" value="1"/>
</dbReference>
<comment type="subcellular location">
    <subcellularLocation>
        <location evidence="1 9">Cell inner membrane</location>
        <topology evidence="1 9">Single-pass membrane protein</topology>
    </subcellularLocation>
</comment>
<dbReference type="InterPro" id="IPR058781">
    <property type="entry name" value="HH_AprE-like"/>
</dbReference>
<sequence>MSQEKWSVRPLVMLGLFSVVILFGGFMAWATFAQLSGAVIAPGRVEVDRNRQVVQHPYGGVVDAILVDEGETVTEGQLLIQLDADELRSELAVIEGQLFELIARRNRLEAERDNSEDVTFDAFLTDEGGDSAVALMNGQASLFDARRASADTQIEQYRRRIEQTQEQIKGIEAQQASLLTQLELIESELADQQQLLDRGLAQATRVLALQREQANLEGRQGELTAGIAQSEGRITEIELAILGIETTRREEAISQLRELQPVELELRERRRTLAARLDRLDIRAPVAGVVYGLTIFSEAAVIQPAEPLLYIVPQDRPLVISSRIFTRDIDLVRTDQEVTLRFSAFDQRQTPELYGHVVTISADAFEDEASRMSYYRIEIVLNDGEAERLPEGSVIVPGMPVEAFIRTGERSPMAFLTKPLTDFFTHSFRES</sequence>
<keyword evidence="14" id="KW-1185">Reference proteome</keyword>
<comment type="similarity">
    <text evidence="2 9">Belongs to the membrane fusion protein (MFP) (TC 8.A.1) family.</text>
</comment>
<keyword evidence="5 9" id="KW-0997">Cell inner membrane</keyword>
<evidence type="ECO:0000259" key="12">
    <source>
        <dbReference type="Pfam" id="PF26002"/>
    </source>
</evidence>
<reference evidence="13 14" key="1">
    <citation type="submission" date="2020-03" db="EMBL/GenBank/DDBJ databases">
        <title>Bacterial isolates of synthetic phycosphere.</title>
        <authorList>
            <person name="Fu H."/>
            <person name="Moran M.A."/>
        </authorList>
    </citation>
    <scope>NUCLEOTIDE SEQUENCE [LARGE SCALE GENOMIC DNA]</scope>
    <source>
        <strain evidence="13 14">HF1</strain>
    </source>
</reference>
<keyword evidence="4 9" id="KW-1003">Cell membrane</keyword>
<comment type="caution">
    <text evidence="13">The sequence shown here is derived from an EMBL/GenBank/DDBJ whole genome shotgun (WGS) entry which is preliminary data.</text>
</comment>
<evidence type="ECO:0000256" key="9">
    <source>
        <dbReference type="RuleBase" id="RU365093"/>
    </source>
</evidence>
<evidence type="ECO:0000256" key="6">
    <source>
        <dbReference type="ARBA" id="ARBA00022692"/>
    </source>
</evidence>
<dbReference type="InterPro" id="IPR011053">
    <property type="entry name" value="Single_hybrid_motif"/>
</dbReference>
<keyword evidence="6 9" id="KW-0812">Transmembrane</keyword>
<feature type="coiled-coil region" evidence="10">
    <location>
        <begin position="91"/>
        <end position="118"/>
    </location>
</feature>
<feature type="transmembrane region" description="Helical" evidence="9">
    <location>
        <begin position="12"/>
        <end position="32"/>
    </location>
</feature>
<protein>
    <recommendedName>
        <fullName evidence="9">Membrane fusion protein (MFP) family protein</fullName>
    </recommendedName>
</protein>
<gene>
    <name evidence="13" type="ORF">HCZ30_04350</name>
</gene>
<keyword evidence="7 9" id="KW-1133">Transmembrane helix</keyword>
<dbReference type="Pfam" id="PF26002">
    <property type="entry name" value="Beta-barrel_AprE"/>
    <property type="match status" value="1"/>
</dbReference>
<dbReference type="PANTHER" id="PTHR30386">
    <property type="entry name" value="MEMBRANE FUSION SUBUNIT OF EMRAB-TOLC MULTIDRUG EFFLUX PUMP"/>
    <property type="match status" value="1"/>
</dbReference>
<dbReference type="NCBIfam" id="TIGR01843">
    <property type="entry name" value="type_I_hlyD"/>
    <property type="match status" value="1"/>
</dbReference>
<dbReference type="Pfam" id="PF25994">
    <property type="entry name" value="HH_AprE"/>
    <property type="match status" value="1"/>
</dbReference>
<evidence type="ECO:0000256" key="4">
    <source>
        <dbReference type="ARBA" id="ARBA00022475"/>
    </source>
</evidence>
<evidence type="ECO:0000313" key="13">
    <source>
        <dbReference type="EMBL" id="NIY71664.1"/>
    </source>
</evidence>
<organism evidence="13 14">
    <name type="scientific">Marivivens donghaensis</name>
    <dbReference type="NCBI Taxonomy" id="1699413"/>
    <lineage>
        <taxon>Bacteria</taxon>
        <taxon>Pseudomonadati</taxon>
        <taxon>Pseudomonadota</taxon>
        <taxon>Alphaproteobacteria</taxon>
        <taxon>Rhodobacterales</taxon>
        <taxon>Paracoccaceae</taxon>
        <taxon>Marivivens group</taxon>
        <taxon>Marivivens</taxon>
    </lineage>
</organism>
<dbReference type="RefSeq" id="WP_167636690.1">
    <property type="nucleotide sequence ID" value="NZ_JAATOP010000002.1"/>
</dbReference>
<evidence type="ECO:0000256" key="3">
    <source>
        <dbReference type="ARBA" id="ARBA00022448"/>
    </source>
</evidence>
<accession>A0ABX0VXP0</accession>
<keyword evidence="10" id="KW-0175">Coiled coil</keyword>
<evidence type="ECO:0000256" key="7">
    <source>
        <dbReference type="ARBA" id="ARBA00022989"/>
    </source>
</evidence>
<dbReference type="Gene3D" id="2.40.50.100">
    <property type="match status" value="1"/>
</dbReference>
<dbReference type="PANTHER" id="PTHR30386:SF17">
    <property type="entry name" value="ALKALINE PROTEASE SECRETION PROTEIN APRE"/>
    <property type="match status" value="1"/>
</dbReference>
<evidence type="ECO:0000256" key="2">
    <source>
        <dbReference type="ARBA" id="ARBA00009477"/>
    </source>
</evidence>
<dbReference type="Gene3D" id="1.10.287.470">
    <property type="entry name" value="Helix hairpin bin"/>
    <property type="match status" value="1"/>
</dbReference>
<keyword evidence="8 9" id="KW-0472">Membrane</keyword>
<dbReference type="InterPro" id="IPR050739">
    <property type="entry name" value="MFP"/>
</dbReference>
<dbReference type="InterPro" id="IPR058982">
    <property type="entry name" value="Beta-barrel_AprE"/>
</dbReference>
<dbReference type="PRINTS" id="PR01490">
    <property type="entry name" value="RTXTOXIND"/>
</dbReference>
<dbReference type="Proteomes" id="UP000709466">
    <property type="component" value="Unassembled WGS sequence"/>
</dbReference>
<feature type="domain" description="AprE-like beta-barrel" evidence="12">
    <location>
        <begin position="318"/>
        <end position="408"/>
    </location>
</feature>
<dbReference type="Gene3D" id="2.40.30.170">
    <property type="match status" value="1"/>
</dbReference>
<feature type="domain" description="AprE-like long alpha-helical hairpin" evidence="11">
    <location>
        <begin position="88"/>
        <end position="274"/>
    </location>
</feature>